<proteinExistence type="predicted"/>
<dbReference type="Proteomes" id="UP000547444">
    <property type="component" value="Unassembled WGS sequence"/>
</dbReference>
<dbReference type="PANTHER" id="PTHR39338">
    <property type="entry name" value="BLL5662 PROTEIN-RELATED"/>
    <property type="match status" value="1"/>
</dbReference>
<dbReference type="AlphaFoldDB" id="A0A7X5U2A9"/>
<dbReference type="RefSeq" id="WP_167161832.1">
    <property type="nucleotide sequence ID" value="NZ_JAANOW010000002.1"/>
</dbReference>
<protein>
    <recommendedName>
        <fullName evidence="3">VWA domain-containing protein</fullName>
    </recommendedName>
</protein>
<dbReference type="PANTHER" id="PTHR39338:SF5">
    <property type="entry name" value="BLR6139 PROTEIN"/>
    <property type="match status" value="1"/>
</dbReference>
<evidence type="ECO:0000313" key="1">
    <source>
        <dbReference type="EMBL" id="NIH97085.1"/>
    </source>
</evidence>
<keyword evidence="2" id="KW-1185">Reference proteome</keyword>
<dbReference type="PIRSF" id="PIRSF010256">
    <property type="entry name" value="CoxE_vWa"/>
    <property type="match status" value="1"/>
</dbReference>
<evidence type="ECO:0000313" key="2">
    <source>
        <dbReference type="Proteomes" id="UP000547444"/>
    </source>
</evidence>
<dbReference type="Pfam" id="PF05762">
    <property type="entry name" value="VWA_CoxE"/>
    <property type="match status" value="1"/>
</dbReference>
<reference evidence="1 2" key="1">
    <citation type="submission" date="2020-03" db="EMBL/GenBank/DDBJ databases">
        <title>Sequencing the genomes of 1000 actinobacteria strains.</title>
        <authorList>
            <person name="Klenk H.-P."/>
        </authorList>
    </citation>
    <scope>NUCLEOTIDE SEQUENCE [LARGE SCALE GENOMIC DNA]</scope>
    <source>
        <strain evidence="1 2">DSM 44556</strain>
    </source>
</reference>
<dbReference type="EMBL" id="JAANOW010000002">
    <property type="protein sequence ID" value="NIH97085.1"/>
    <property type="molecule type" value="Genomic_DNA"/>
</dbReference>
<evidence type="ECO:0008006" key="3">
    <source>
        <dbReference type="Google" id="ProtNLM"/>
    </source>
</evidence>
<accession>A0A7X5U2A9</accession>
<name>A0A7X5U2A9_9MYCO</name>
<dbReference type="SUPFAM" id="SSF53300">
    <property type="entry name" value="vWA-like"/>
    <property type="match status" value="1"/>
</dbReference>
<dbReference type="InterPro" id="IPR036465">
    <property type="entry name" value="vWFA_dom_sf"/>
</dbReference>
<dbReference type="InterPro" id="IPR008912">
    <property type="entry name" value="Uncharacterised_CoxE"/>
</dbReference>
<comment type="caution">
    <text evidence="1">The sequence shown here is derived from an EMBL/GenBank/DDBJ whole genome shotgun (WGS) entry which is preliminary data.</text>
</comment>
<gene>
    <name evidence="1" type="ORF">FHU31_004075</name>
</gene>
<sequence length="483" mass="53282">MTSRRTRPPQPLAPYGIPGHLVEFVEALRSAGISVGPSETVDAGRVLAELGLGDRGALREGLACAVLRRADHRETYDAMFDLWWPAALGDRTVVDDEADEASDGQPDGLPPEDIEAMRTALLDMLGPDADLESLDDRLAAMIARIVEAYGRYNSSRGPSYSSYQALKAMALDELEGRLLAGLLAPYGEEPTPTQEEIAKAVAAQRISQLRKMVESETKRRTAEQLGREHVQMYGVPQLAENVEFLRASGEQLRQMRKTVQPLARTLATRLAARRRRARAGEIDMRKTLRKSMSTGGVPIDVVLKKPHPARPELVVLCDVSGSVAGFSHFTLMLVAALRQQFSRVRVFAFIDTTDEVTEMFGPEADLAVAVQRITREAGVYTRDGHSDYGHAFVSFMDNFPNVLSPRSSLLILGDGRNNYRNPQADLLSRMVNASRHAYWLNPEPKHLWGSGDSAVPRYKDVIAMHECRSAKQLATVIDGLLPV</sequence>
<organism evidence="1 2">
    <name type="scientific">Mycolicibacterium fluoranthenivorans</name>
    <dbReference type="NCBI Taxonomy" id="258505"/>
    <lineage>
        <taxon>Bacteria</taxon>
        <taxon>Bacillati</taxon>
        <taxon>Actinomycetota</taxon>
        <taxon>Actinomycetes</taxon>
        <taxon>Mycobacteriales</taxon>
        <taxon>Mycobacteriaceae</taxon>
        <taxon>Mycolicibacterium</taxon>
    </lineage>
</organism>
<dbReference type="InterPro" id="IPR011195">
    <property type="entry name" value="UCP010256"/>
</dbReference>